<evidence type="ECO:0000313" key="2">
    <source>
        <dbReference type="Proteomes" id="UP000682892"/>
    </source>
</evidence>
<dbReference type="Proteomes" id="UP000682892">
    <property type="component" value="Unassembled WGS sequence"/>
</dbReference>
<organism evidence="1 2">
    <name type="scientific">Aedes aegypti</name>
    <name type="common">Yellowfever mosquito</name>
    <name type="synonym">Culex aegypti</name>
    <dbReference type="NCBI Taxonomy" id="7159"/>
    <lineage>
        <taxon>Eukaryota</taxon>
        <taxon>Metazoa</taxon>
        <taxon>Ecdysozoa</taxon>
        <taxon>Arthropoda</taxon>
        <taxon>Hexapoda</taxon>
        <taxon>Insecta</taxon>
        <taxon>Pterygota</taxon>
        <taxon>Neoptera</taxon>
        <taxon>Endopterygota</taxon>
        <taxon>Diptera</taxon>
        <taxon>Nematocera</taxon>
        <taxon>Culicoidea</taxon>
        <taxon>Culicidae</taxon>
        <taxon>Culicinae</taxon>
        <taxon>Aedini</taxon>
        <taxon>Aedes</taxon>
        <taxon>Stegomyia</taxon>
    </lineage>
</organism>
<reference evidence="1" key="3">
    <citation type="submission" date="2012-09" db="EMBL/GenBank/DDBJ databases">
        <authorList>
            <consortium name="VectorBase"/>
        </authorList>
    </citation>
    <scope>NUCLEOTIDE SEQUENCE</scope>
    <source>
        <strain evidence="1">Liverpool</strain>
    </source>
</reference>
<accession>Q16GY2</accession>
<protein>
    <submittedName>
        <fullName evidence="1">AAEL014223-PA</fullName>
    </submittedName>
</protein>
<dbReference type="HOGENOM" id="CLU_2580543_0_0_1"/>
<sequence length="81" mass="8673">YSPHPTSSLPSVQSLAPLQWFTSGMHAPLSQRYSFSAQAGAFAIRLLGDLRAASTLPKMLIMTPKAISSNTIALDRSMIAP</sequence>
<dbReference type="AlphaFoldDB" id="Q16GY2"/>
<gene>
    <name evidence="1" type="ORF">AaeL_AAEL014223</name>
</gene>
<name>Q16GY2_AEDAE</name>
<feature type="non-terminal residue" evidence="1">
    <location>
        <position position="1"/>
    </location>
</feature>
<dbReference type="PaxDb" id="7159-AAEL014223-PA"/>
<dbReference type="EMBL" id="CH478226">
    <property type="protein sequence ID" value="EAT33502.1"/>
    <property type="molecule type" value="Genomic_DNA"/>
</dbReference>
<reference evidence="1" key="1">
    <citation type="submission" date="2005-10" db="EMBL/GenBank/DDBJ databases">
        <authorList>
            <person name="Loftus B.J."/>
            <person name="Nene V.M."/>
            <person name="Hannick L.I."/>
            <person name="Bidwell S."/>
            <person name="Haas B."/>
            <person name="Amedeo P."/>
            <person name="Orvis J."/>
            <person name="Wortman J.R."/>
            <person name="White O.R."/>
            <person name="Salzberg S."/>
            <person name="Shumway M."/>
            <person name="Koo H."/>
            <person name="Zhao Y."/>
            <person name="Holmes M."/>
            <person name="Miller J."/>
            <person name="Schatz M."/>
            <person name="Pop M."/>
            <person name="Pai G."/>
            <person name="Utterback T."/>
            <person name="Rogers Y.-H."/>
            <person name="Kravitz S."/>
            <person name="Fraser C.M."/>
        </authorList>
    </citation>
    <scope>NUCLEOTIDE SEQUENCE</scope>
    <source>
        <strain evidence="1">Liverpool</strain>
    </source>
</reference>
<reference evidence="1" key="2">
    <citation type="journal article" date="2007" name="Science">
        <title>Genome sequence of Aedes aegypti, a major arbovirus vector.</title>
        <authorList>
            <person name="Nene V."/>
            <person name="Wortman J.R."/>
            <person name="Lawson D."/>
            <person name="Haas B."/>
            <person name="Kodira C."/>
            <person name="Tu Z.J."/>
            <person name="Loftus B."/>
            <person name="Xi Z."/>
            <person name="Megy K."/>
            <person name="Grabherr M."/>
            <person name="Ren Q."/>
            <person name="Zdobnov E.M."/>
            <person name="Lobo N.F."/>
            <person name="Campbell K.S."/>
            <person name="Brown S.E."/>
            <person name="Bonaldo M.F."/>
            <person name="Zhu J."/>
            <person name="Sinkins S.P."/>
            <person name="Hogenkamp D.G."/>
            <person name="Amedeo P."/>
            <person name="Arensburger P."/>
            <person name="Atkinson P.W."/>
            <person name="Bidwell S."/>
            <person name="Biedler J."/>
            <person name="Birney E."/>
            <person name="Bruggner R.V."/>
            <person name="Costas J."/>
            <person name="Coy M.R."/>
            <person name="Crabtree J."/>
            <person name="Crawford M."/>
            <person name="Debruyn B."/>
            <person name="Decaprio D."/>
            <person name="Eiglmeier K."/>
            <person name="Eisenstadt E."/>
            <person name="El-Dorry H."/>
            <person name="Gelbart W.M."/>
            <person name="Gomes S.L."/>
            <person name="Hammond M."/>
            <person name="Hannick L.I."/>
            <person name="Hogan J.R."/>
            <person name="Holmes M.H."/>
            <person name="Jaffe D."/>
            <person name="Johnston J.S."/>
            <person name="Kennedy R.C."/>
            <person name="Koo H."/>
            <person name="Kravitz S."/>
            <person name="Kriventseva E.V."/>
            <person name="Kulp D."/>
            <person name="Labutti K."/>
            <person name="Lee E."/>
            <person name="Li S."/>
            <person name="Lovin D.D."/>
            <person name="Mao C."/>
            <person name="Mauceli E."/>
            <person name="Menck C.F."/>
            <person name="Miller J.R."/>
            <person name="Montgomery P."/>
            <person name="Mori A."/>
            <person name="Nascimento A.L."/>
            <person name="Naveira H.F."/>
            <person name="Nusbaum C."/>
            <person name="O'leary S."/>
            <person name="Orvis J."/>
            <person name="Pertea M."/>
            <person name="Quesneville H."/>
            <person name="Reidenbach K.R."/>
            <person name="Rogers Y.H."/>
            <person name="Roth C.W."/>
            <person name="Schneider J.R."/>
            <person name="Schatz M."/>
            <person name="Shumway M."/>
            <person name="Stanke M."/>
            <person name="Stinson E.O."/>
            <person name="Tubio J.M."/>
            <person name="Vanzee J.P."/>
            <person name="Verjovski-Almeida S."/>
            <person name="Werner D."/>
            <person name="White O."/>
            <person name="Wyder S."/>
            <person name="Zeng Q."/>
            <person name="Zhao Q."/>
            <person name="Zhao Y."/>
            <person name="Hill C.A."/>
            <person name="Raikhel A.S."/>
            <person name="Soares M.B."/>
            <person name="Knudson D.L."/>
            <person name="Lee N.H."/>
            <person name="Galagan J."/>
            <person name="Salzberg S.L."/>
            <person name="Paulsen I.T."/>
            <person name="Dimopoulos G."/>
            <person name="Collins F.H."/>
            <person name="Birren B."/>
            <person name="Fraser-Liggett C.M."/>
            <person name="Severson D.W."/>
        </authorList>
    </citation>
    <scope>NUCLEOTIDE SEQUENCE [LARGE SCALE GENOMIC DNA]</scope>
    <source>
        <strain evidence="1">Liverpool</strain>
    </source>
</reference>
<feature type="non-terminal residue" evidence="1">
    <location>
        <position position="81"/>
    </location>
</feature>
<proteinExistence type="predicted"/>
<evidence type="ECO:0000313" key="1">
    <source>
        <dbReference type="EMBL" id="EAT33502.1"/>
    </source>
</evidence>
<dbReference type="STRING" id="7159.Q16GY2"/>